<proteinExistence type="predicted"/>
<dbReference type="AlphaFoldDB" id="K1N4W6"/>
<gene>
    <name evidence="2" type="ORF">HMPREF9249_02002</name>
</gene>
<keyword evidence="1" id="KW-1133">Transmembrane helix</keyword>
<keyword evidence="1" id="KW-0812">Transmembrane</keyword>
<accession>K1N4W6</accession>
<evidence type="ECO:0000313" key="3">
    <source>
        <dbReference type="Proteomes" id="UP000004722"/>
    </source>
</evidence>
<evidence type="ECO:0000256" key="1">
    <source>
        <dbReference type="SAM" id="Phobius"/>
    </source>
</evidence>
<feature type="transmembrane region" description="Helical" evidence="1">
    <location>
        <begin position="12"/>
        <end position="29"/>
    </location>
</feature>
<name>K1N4W6_9LACO</name>
<dbReference type="Proteomes" id="UP000004722">
    <property type="component" value="Unassembled WGS sequence"/>
</dbReference>
<comment type="caution">
    <text evidence="2">The sequence shown here is derived from an EMBL/GenBank/DDBJ whole genome shotgun (WGS) entry which is preliminary data.</text>
</comment>
<protein>
    <submittedName>
        <fullName evidence="2">Uncharacterized protein</fullName>
    </submittedName>
</protein>
<evidence type="ECO:0000313" key="2">
    <source>
        <dbReference type="EMBL" id="EKB63329.1"/>
    </source>
</evidence>
<dbReference type="HOGENOM" id="CLU_3382453_0_0_9"/>
<reference evidence="2 3" key="1">
    <citation type="submission" date="2012-07" db="EMBL/GenBank/DDBJ databases">
        <title>The Genome Sequence of Lactobacillus crispatus FB077-07.</title>
        <authorList>
            <consortium name="The Broad Institute Genome Sequencing Platform"/>
            <person name="Earl A."/>
            <person name="Ward D."/>
            <person name="Feldgarden M."/>
            <person name="Gevers D."/>
            <person name="Saerens B."/>
            <person name="Vaneechoutte M."/>
            <person name="Walker B."/>
            <person name="Young S.K."/>
            <person name="Zeng Q."/>
            <person name="Gargeya S."/>
            <person name="Fitzgerald M."/>
            <person name="Haas B."/>
            <person name="Abouelleil A."/>
            <person name="Alvarado L."/>
            <person name="Arachchi H.M."/>
            <person name="Berlin A.M."/>
            <person name="Chapman S.B."/>
            <person name="Goldberg J."/>
            <person name="Griggs A."/>
            <person name="Gujja S."/>
            <person name="Hansen M."/>
            <person name="Howarth C."/>
            <person name="Imamovic A."/>
            <person name="Larimer J."/>
            <person name="McCowen C."/>
            <person name="Montmayeur A."/>
            <person name="Murphy C."/>
            <person name="Neiman D."/>
            <person name="Pearson M."/>
            <person name="Priest M."/>
            <person name="Roberts A."/>
            <person name="Saif S."/>
            <person name="Shea T."/>
            <person name="Sisk P."/>
            <person name="Sykes S."/>
            <person name="Wortman J."/>
            <person name="Nusbaum C."/>
            <person name="Birren B."/>
        </authorList>
    </citation>
    <scope>NUCLEOTIDE SEQUENCE [LARGE SCALE GENOMIC DNA]</scope>
    <source>
        <strain evidence="2 3">FB077-07</strain>
    </source>
</reference>
<keyword evidence="1" id="KW-0472">Membrane</keyword>
<sequence>MKKYFFEKKLISFLFNGGLVVIGIVLPMIKHMI</sequence>
<dbReference type="EMBL" id="AGZG01000103">
    <property type="protein sequence ID" value="EKB63329.1"/>
    <property type="molecule type" value="Genomic_DNA"/>
</dbReference>
<organism evidence="2 3">
    <name type="scientific">Lactobacillus crispatus FB077-07</name>
    <dbReference type="NCBI Taxonomy" id="883092"/>
    <lineage>
        <taxon>Bacteria</taxon>
        <taxon>Bacillati</taxon>
        <taxon>Bacillota</taxon>
        <taxon>Bacilli</taxon>
        <taxon>Lactobacillales</taxon>
        <taxon>Lactobacillaceae</taxon>
        <taxon>Lactobacillus</taxon>
    </lineage>
</organism>